<evidence type="ECO:0000256" key="3">
    <source>
        <dbReference type="ARBA" id="ARBA00013368"/>
    </source>
</evidence>
<evidence type="ECO:0000256" key="9">
    <source>
        <dbReference type="ARBA" id="ARBA00022839"/>
    </source>
</evidence>
<dbReference type="Proteomes" id="UP000281975">
    <property type="component" value="Unassembled WGS sequence"/>
</dbReference>
<keyword evidence="8" id="KW-0378">Hydrolase</keyword>
<dbReference type="GO" id="GO:0006302">
    <property type="term" value="P:double-strand break repair"/>
    <property type="evidence" value="ECO:0007669"/>
    <property type="project" value="InterPro"/>
</dbReference>
<comment type="similarity">
    <text evidence="1">Belongs to the SMC family. SbcC subfamily.</text>
</comment>
<evidence type="ECO:0000313" key="17">
    <source>
        <dbReference type="EMBL" id="RKR02449.1"/>
    </source>
</evidence>
<evidence type="ECO:0000256" key="2">
    <source>
        <dbReference type="ARBA" id="ARBA00011322"/>
    </source>
</evidence>
<evidence type="ECO:0000256" key="1">
    <source>
        <dbReference type="ARBA" id="ARBA00006930"/>
    </source>
</evidence>
<evidence type="ECO:0000256" key="11">
    <source>
        <dbReference type="ARBA" id="ARBA00023054"/>
    </source>
</evidence>
<evidence type="ECO:0000256" key="8">
    <source>
        <dbReference type="ARBA" id="ARBA00022801"/>
    </source>
</evidence>
<dbReference type="EMBL" id="RBIN01000006">
    <property type="protein sequence ID" value="RKR02449.1"/>
    <property type="molecule type" value="Genomic_DNA"/>
</dbReference>
<keyword evidence="18" id="KW-1185">Reference proteome</keyword>
<evidence type="ECO:0000313" key="18">
    <source>
        <dbReference type="Proteomes" id="UP000281975"/>
    </source>
</evidence>
<proteinExistence type="inferred from homology"/>
<feature type="coiled-coil region" evidence="14">
    <location>
        <begin position="649"/>
        <end position="791"/>
    </location>
</feature>
<dbReference type="GO" id="GO:0005524">
    <property type="term" value="F:ATP binding"/>
    <property type="evidence" value="ECO:0007669"/>
    <property type="project" value="UniProtKB-KW"/>
</dbReference>
<comment type="caution">
    <text evidence="17">The sequence shown here is derived from an EMBL/GenBank/DDBJ whole genome shotgun (WGS) entry which is preliminary data.</text>
</comment>
<dbReference type="PANTHER" id="PTHR32114">
    <property type="entry name" value="ABC TRANSPORTER ABCH.3"/>
    <property type="match status" value="1"/>
</dbReference>
<accession>A0A420WV73</accession>
<feature type="coiled-coil region" evidence="14">
    <location>
        <begin position="235"/>
        <end position="262"/>
    </location>
</feature>
<evidence type="ECO:0000259" key="16">
    <source>
        <dbReference type="Pfam" id="PF13476"/>
    </source>
</evidence>
<evidence type="ECO:0000256" key="13">
    <source>
        <dbReference type="ARBA" id="ARBA00055999"/>
    </source>
</evidence>
<dbReference type="AlphaFoldDB" id="A0A420WV73"/>
<evidence type="ECO:0000256" key="10">
    <source>
        <dbReference type="ARBA" id="ARBA00022840"/>
    </source>
</evidence>
<dbReference type="SUPFAM" id="SSF52540">
    <property type="entry name" value="P-loop containing nucleoside triphosphate hydrolases"/>
    <property type="match status" value="2"/>
</dbReference>
<dbReference type="GO" id="GO:0006260">
    <property type="term" value="P:DNA replication"/>
    <property type="evidence" value="ECO:0007669"/>
    <property type="project" value="UniProtKB-KW"/>
</dbReference>
<dbReference type="InterPro" id="IPR038729">
    <property type="entry name" value="Rad50/SbcC_AAA"/>
</dbReference>
<dbReference type="Pfam" id="PF13558">
    <property type="entry name" value="SbcC_Walker_B"/>
    <property type="match status" value="1"/>
</dbReference>
<dbReference type="GO" id="GO:0006310">
    <property type="term" value="P:DNA recombination"/>
    <property type="evidence" value="ECO:0007669"/>
    <property type="project" value="UniProtKB-KW"/>
</dbReference>
<comment type="function">
    <text evidence="13">SbcCD cleaves DNA hairpin structures. These structures can inhibit DNA replication and are intermediates in certain DNA recombination reactions. The complex acts as a 3'-&gt;5' double strand exonuclease that can open hairpins. It also has a 5' single-strand endonuclease activity.</text>
</comment>
<feature type="region of interest" description="Disordered" evidence="15">
    <location>
        <begin position="538"/>
        <end position="573"/>
    </location>
</feature>
<keyword evidence="7" id="KW-0255">Endonuclease</keyword>
<gene>
    <name evidence="17" type="ORF">C7446_2164</name>
</gene>
<feature type="region of interest" description="Disordered" evidence="15">
    <location>
        <begin position="321"/>
        <end position="354"/>
    </location>
</feature>
<keyword evidence="4" id="KW-0235">DNA replication</keyword>
<feature type="compositionally biased region" description="Basic and acidic residues" evidence="15">
    <location>
        <begin position="563"/>
        <end position="573"/>
    </location>
</feature>
<dbReference type="GO" id="GO:0004519">
    <property type="term" value="F:endonuclease activity"/>
    <property type="evidence" value="ECO:0007669"/>
    <property type="project" value="UniProtKB-KW"/>
</dbReference>
<dbReference type="RefSeq" id="WP_121173106.1">
    <property type="nucleotide sequence ID" value="NZ_RBIN01000006.1"/>
</dbReference>
<reference evidence="17 18" key="1">
    <citation type="submission" date="2018-10" db="EMBL/GenBank/DDBJ databases">
        <title>Genomic Encyclopedia of Type Strains, Phase IV (KMG-IV): sequencing the most valuable type-strain genomes for metagenomic binning, comparative biology and taxonomic classification.</title>
        <authorList>
            <person name="Goeker M."/>
        </authorList>
    </citation>
    <scope>NUCLEOTIDE SEQUENCE [LARGE SCALE GENOMIC DNA]</scope>
    <source>
        <strain evidence="17 18">DSM 23229</strain>
    </source>
</reference>
<dbReference type="InterPro" id="IPR027417">
    <property type="entry name" value="P-loop_NTPase"/>
</dbReference>
<evidence type="ECO:0000256" key="5">
    <source>
        <dbReference type="ARBA" id="ARBA00022722"/>
    </source>
</evidence>
<keyword evidence="5" id="KW-0540">Nuclease</keyword>
<evidence type="ECO:0000256" key="12">
    <source>
        <dbReference type="ARBA" id="ARBA00023172"/>
    </source>
</evidence>
<keyword evidence="9 17" id="KW-0269">Exonuclease</keyword>
<keyword evidence="10" id="KW-0067">ATP-binding</keyword>
<dbReference type="Pfam" id="PF13476">
    <property type="entry name" value="AAA_23"/>
    <property type="match status" value="1"/>
</dbReference>
<comment type="subunit">
    <text evidence="2">Heterodimer of SbcC and SbcD.</text>
</comment>
<feature type="compositionally biased region" description="Basic and acidic residues" evidence="15">
    <location>
        <begin position="321"/>
        <end position="342"/>
    </location>
</feature>
<feature type="compositionally biased region" description="Polar residues" evidence="15">
    <location>
        <begin position="66"/>
        <end position="83"/>
    </location>
</feature>
<feature type="compositionally biased region" description="Low complexity" evidence="15">
    <location>
        <begin position="344"/>
        <end position="354"/>
    </location>
</feature>
<evidence type="ECO:0000256" key="15">
    <source>
        <dbReference type="SAM" id="MobiDB-lite"/>
    </source>
</evidence>
<sequence>MRILTIRLENIASLQGHHCVELTEGALAGHNLFAITGPTGAGKSTLLDALCLALYGNTPRLRQAPSKASTTPDVGSDQLTTADPRTLLRRGESSGFAEVDFEGCDGEHYRARWSVRRARQRADGRLQSADQQLSRIADGRVLADNKREFEQQISERLGLSFTQFTRAVLLAQSEFSAFLKADDNTRSELLERLTDTALYSRLSIAAHQRTATARGEVERLEARLDSAPPADAEQRRALEAAVERSSALLDEHQQQLESRQQRRQWLVEDKRLEQRWQEAQRHYDDADQRWQAMTETRQRVAQWQLLSQVRHDFESIARQSRQLDELEHQHGDSRERLSRALEHQQQTESALQQQEQALQAAREARQSAQPALDRLFEQEQRLDHLQDTIRHEQQQHTTLEERIGTLDHELEELSQQRTTQQQQLDALRQRLPGTLDDGEHRRQLQGAAHEARERVLSLEQLERQWQQWADCHARHQRTREAIGEAETRLERLQAQTREARQQREQQAERYRMLETSITRLRDARSAVVERLRDQLTPETPCPVCGSYQHPWRDQPPAHSAEAQLERTRAEEDRQLEEAARALTEAETGERDCSEAAHALASRLTGMQETLDAVERENEACRAPLASRQDGARLLEQDTEQAQHQLIRWLEKARAQEQAHQQTLEAFERDRRERLPLEQSVTRLGVEIERRESALAQLREQRDELSRQLAPRQQEADQLRASLVEALAQDASAAARRQRLDEALTRQQQAVETARDQRDRHRRTVTELEQQLDRLNTRIEALQQSLALHRQHVADWREHHPDIDEPLLEELLQLPAATVAHWQEQLSTIEQQRNDSDVLRRERFGILAHHRRDPIGRELVDDPDHPDPTAWRGMLDGERQRLDELIDALQTRLTALQQQRDGDLQALGEDDRRRREAAALAAELHEARARYQRHGRISALIGSADGRAFRRIAQGWNLERLLEHANRHLASLARRYRLRRGGSLLGLLVIDTDMGDEQRSVHSLSGGETFLVSLALALGLASMASDRLAIGTLFIDEGFGSLDAASLAQAMDTLDGLQAQGRQVGVISHVHEMHERIPVQVRVTPRGNGTSTVTCGRF</sequence>
<keyword evidence="11 14" id="KW-0175">Coiled coil</keyword>
<dbReference type="FunFam" id="3.40.50.300:FF:001446">
    <property type="entry name" value="DsDNA exonuclease SbcC"/>
    <property type="match status" value="1"/>
</dbReference>
<evidence type="ECO:0000256" key="4">
    <source>
        <dbReference type="ARBA" id="ARBA00022705"/>
    </source>
</evidence>
<organism evidence="17 18">
    <name type="scientific">Kushneria sinocarnis</name>
    <dbReference type="NCBI Taxonomy" id="595502"/>
    <lineage>
        <taxon>Bacteria</taxon>
        <taxon>Pseudomonadati</taxon>
        <taxon>Pseudomonadota</taxon>
        <taxon>Gammaproteobacteria</taxon>
        <taxon>Oceanospirillales</taxon>
        <taxon>Halomonadaceae</taxon>
        <taxon>Kushneria</taxon>
    </lineage>
</organism>
<feature type="region of interest" description="Disordered" evidence="15">
    <location>
        <begin position="62"/>
        <end position="85"/>
    </location>
</feature>
<keyword evidence="12" id="KW-0233">DNA recombination</keyword>
<keyword evidence="6" id="KW-0547">Nucleotide-binding</keyword>
<dbReference type="GO" id="GO:0004527">
    <property type="term" value="F:exonuclease activity"/>
    <property type="evidence" value="ECO:0007669"/>
    <property type="project" value="UniProtKB-KW"/>
</dbReference>
<dbReference type="OrthoDB" id="9795626at2"/>
<name>A0A420WV73_9GAMM</name>
<dbReference type="Gene3D" id="3.40.50.300">
    <property type="entry name" value="P-loop containing nucleotide triphosphate hydrolases"/>
    <property type="match status" value="2"/>
</dbReference>
<evidence type="ECO:0000256" key="14">
    <source>
        <dbReference type="SAM" id="Coils"/>
    </source>
</evidence>
<evidence type="ECO:0000256" key="6">
    <source>
        <dbReference type="ARBA" id="ARBA00022741"/>
    </source>
</evidence>
<dbReference type="GO" id="GO:0016887">
    <property type="term" value="F:ATP hydrolysis activity"/>
    <property type="evidence" value="ECO:0007669"/>
    <property type="project" value="InterPro"/>
</dbReference>
<evidence type="ECO:0000256" key="7">
    <source>
        <dbReference type="ARBA" id="ARBA00022759"/>
    </source>
</evidence>
<protein>
    <recommendedName>
        <fullName evidence="3">Nuclease SbcCD subunit C</fullName>
    </recommendedName>
</protein>
<feature type="domain" description="Rad50/SbcC-type AAA" evidence="16">
    <location>
        <begin position="6"/>
        <end position="227"/>
    </location>
</feature>
<dbReference type="PANTHER" id="PTHR32114:SF2">
    <property type="entry name" value="ABC TRANSPORTER ABCH.3"/>
    <property type="match status" value="1"/>
</dbReference>